<reference evidence="4" key="2">
    <citation type="journal article" date="2019" name="Int. J. Syst. Evol. Microbiol.">
        <title>The Global Catalogue of Microorganisms (GCM) 10K type strain sequencing project: providing services to taxonomists for standard genome sequencing and annotation.</title>
        <authorList>
            <consortium name="The Broad Institute Genomics Platform"/>
            <consortium name="The Broad Institute Genome Sequencing Center for Infectious Disease"/>
            <person name="Wu L."/>
            <person name="Ma J."/>
        </authorList>
    </citation>
    <scope>NUCLEOTIDE SEQUENCE [LARGE SCALE GENOMIC DNA]</scope>
    <source>
        <strain evidence="4">CGMCC 1.15931</strain>
    </source>
</reference>
<sequence length="231" mass="24929">MTTAVLPVGRDDVIRAVFTAGAMPPVLAPRHLALAARLRVDWMPVESGAPCIDAERPLVGEGPAVALAKAALDTDDEALAIRTLAEVGRLIPDIVAAIALAPGSYAVPADMRAWFATGACGVDDAGFFDLRTEHLVLLRAAQWRMVDSDCIDDVLAYGDEAWPMPYIDGKRPYGDCSYYQLDMAALLGEPYALDERGYAIPAQDKDDRLEQLHVETLGALQVLLAHGRMKD</sequence>
<comment type="caution">
    <text evidence="2">The sequence shown here is derived from an EMBL/GenBank/DDBJ whole genome shotgun (WGS) entry which is preliminary data.</text>
</comment>
<evidence type="ECO:0000313" key="1">
    <source>
        <dbReference type="EMBL" id="GGC01805.1"/>
    </source>
</evidence>
<dbReference type="EMBL" id="WNKZ01000035">
    <property type="protein sequence ID" value="MTV53769.1"/>
    <property type="molecule type" value="Genomic_DNA"/>
</dbReference>
<evidence type="ECO:0000313" key="4">
    <source>
        <dbReference type="Proteomes" id="UP000622638"/>
    </source>
</evidence>
<dbReference type="Proteomes" id="UP000430634">
    <property type="component" value="Unassembled WGS sequence"/>
</dbReference>
<reference evidence="2 3" key="3">
    <citation type="submission" date="2019-11" db="EMBL/GenBank/DDBJ databases">
        <title>Type strains purchased from KCTC, JCM and DSMZ.</title>
        <authorList>
            <person name="Lu H."/>
        </authorList>
    </citation>
    <scope>NUCLEOTIDE SEQUENCE [LARGE SCALE GENOMIC DNA]</scope>
    <source>
        <strain evidence="2 3">KCTC 52429</strain>
    </source>
</reference>
<gene>
    <name evidence="1" type="ORF">GCM10011572_24670</name>
    <name evidence="2" type="ORF">GM672_13620</name>
</gene>
<keyword evidence="4" id="KW-1185">Reference proteome</keyword>
<protein>
    <submittedName>
        <fullName evidence="2">Uncharacterized protein</fullName>
    </submittedName>
</protein>
<dbReference type="OrthoDB" id="8998246at2"/>
<dbReference type="Proteomes" id="UP000622638">
    <property type="component" value="Unassembled WGS sequence"/>
</dbReference>
<organism evidence="2 3">
    <name type="scientific">Pseudoduganella buxea</name>
    <dbReference type="NCBI Taxonomy" id="1949069"/>
    <lineage>
        <taxon>Bacteria</taxon>
        <taxon>Pseudomonadati</taxon>
        <taxon>Pseudomonadota</taxon>
        <taxon>Betaproteobacteria</taxon>
        <taxon>Burkholderiales</taxon>
        <taxon>Oxalobacteraceae</taxon>
        <taxon>Telluria group</taxon>
        <taxon>Pseudoduganella</taxon>
    </lineage>
</organism>
<reference evidence="1" key="1">
    <citation type="journal article" date="2014" name="Int. J. Syst. Evol. Microbiol.">
        <title>Complete genome of a new Firmicutes species belonging to the dominant human colonic microbiota ('Ruminococcus bicirculans') reveals two chromosomes and a selective capacity to utilize plant glucans.</title>
        <authorList>
            <consortium name="NISC Comparative Sequencing Program"/>
            <person name="Wegmann U."/>
            <person name="Louis P."/>
            <person name="Goesmann A."/>
            <person name="Henrissat B."/>
            <person name="Duncan S.H."/>
            <person name="Flint H.J."/>
        </authorList>
    </citation>
    <scope>NUCLEOTIDE SEQUENCE</scope>
    <source>
        <strain evidence="1">CGMCC 1.15931</strain>
    </source>
</reference>
<name>A0A6I3SXK1_9BURK</name>
<proteinExistence type="predicted"/>
<reference evidence="1" key="4">
    <citation type="submission" date="2024-05" db="EMBL/GenBank/DDBJ databases">
        <authorList>
            <person name="Sun Q."/>
            <person name="Zhou Y."/>
        </authorList>
    </citation>
    <scope>NUCLEOTIDE SEQUENCE</scope>
    <source>
        <strain evidence="1">CGMCC 1.15931</strain>
    </source>
</reference>
<evidence type="ECO:0000313" key="2">
    <source>
        <dbReference type="EMBL" id="MTV53769.1"/>
    </source>
</evidence>
<accession>A0A6I3SXK1</accession>
<dbReference type="RefSeq" id="WP_155471078.1">
    <property type="nucleotide sequence ID" value="NZ_BMKG01000009.1"/>
</dbReference>
<dbReference type="EMBL" id="BMKG01000009">
    <property type="protein sequence ID" value="GGC01805.1"/>
    <property type="molecule type" value="Genomic_DNA"/>
</dbReference>
<evidence type="ECO:0000313" key="3">
    <source>
        <dbReference type="Proteomes" id="UP000430634"/>
    </source>
</evidence>
<dbReference type="AlphaFoldDB" id="A0A6I3SXK1"/>